<protein>
    <submittedName>
        <fullName evidence="1">Uncharacterized protein</fullName>
    </submittedName>
</protein>
<dbReference type="EMBL" id="MU275852">
    <property type="protein sequence ID" value="KAI0051480.1"/>
    <property type="molecule type" value="Genomic_DNA"/>
</dbReference>
<dbReference type="Proteomes" id="UP000814033">
    <property type="component" value="Unassembled WGS sequence"/>
</dbReference>
<accession>A0ACB8S6F1</accession>
<evidence type="ECO:0000313" key="1">
    <source>
        <dbReference type="EMBL" id="KAI0051480.1"/>
    </source>
</evidence>
<sequence>MLCFIVAVYFTCLLVLSSSALPSPASPVLADRTYPYFPDTPPSCPICAANYDGINSCAQAAPVLANFSEVLFNPGAFLDVIKCACTDTFQSAFPQCVDCFEKTNQTGWLDTPDLPSVVSGMRNVCGFASSILGNVSDSNGETTPSSSATATATANSGPRAAEHWQPVGGALALPTIALGIASFSALLL</sequence>
<organism evidence="1 2">
    <name type="scientific">Auriscalpium vulgare</name>
    <dbReference type="NCBI Taxonomy" id="40419"/>
    <lineage>
        <taxon>Eukaryota</taxon>
        <taxon>Fungi</taxon>
        <taxon>Dikarya</taxon>
        <taxon>Basidiomycota</taxon>
        <taxon>Agaricomycotina</taxon>
        <taxon>Agaricomycetes</taxon>
        <taxon>Russulales</taxon>
        <taxon>Auriscalpiaceae</taxon>
        <taxon>Auriscalpium</taxon>
    </lineage>
</organism>
<gene>
    <name evidence="1" type="ORF">FA95DRAFT_1485398</name>
</gene>
<evidence type="ECO:0000313" key="2">
    <source>
        <dbReference type="Proteomes" id="UP000814033"/>
    </source>
</evidence>
<reference evidence="1" key="2">
    <citation type="journal article" date="2022" name="New Phytol.">
        <title>Evolutionary transition to the ectomycorrhizal habit in the genomes of a hyperdiverse lineage of mushroom-forming fungi.</title>
        <authorList>
            <person name="Looney B."/>
            <person name="Miyauchi S."/>
            <person name="Morin E."/>
            <person name="Drula E."/>
            <person name="Courty P.E."/>
            <person name="Kohler A."/>
            <person name="Kuo A."/>
            <person name="LaButti K."/>
            <person name="Pangilinan J."/>
            <person name="Lipzen A."/>
            <person name="Riley R."/>
            <person name="Andreopoulos W."/>
            <person name="He G."/>
            <person name="Johnson J."/>
            <person name="Nolan M."/>
            <person name="Tritt A."/>
            <person name="Barry K.W."/>
            <person name="Grigoriev I.V."/>
            <person name="Nagy L.G."/>
            <person name="Hibbett D."/>
            <person name="Henrissat B."/>
            <person name="Matheny P.B."/>
            <person name="Labbe J."/>
            <person name="Martin F.M."/>
        </authorList>
    </citation>
    <scope>NUCLEOTIDE SEQUENCE</scope>
    <source>
        <strain evidence="1">FP105234-sp</strain>
    </source>
</reference>
<reference evidence="1" key="1">
    <citation type="submission" date="2021-02" db="EMBL/GenBank/DDBJ databases">
        <authorList>
            <consortium name="DOE Joint Genome Institute"/>
            <person name="Ahrendt S."/>
            <person name="Looney B.P."/>
            <person name="Miyauchi S."/>
            <person name="Morin E."/>
            <person name="Drula E."/>
            <person name="Courty P.E."/>
            <person name="Chicoki N."/>
            <person name="Fauchery L."/>
            <person name="Kohler A."/>
            <person name="Kuo A."/>
            <person name="Labutti K."/>
            <person name="Pangilinan J."/>
            <person name="Lipzen A."/>
            <person name="Riley R."/>
            <person name="Andreopoulos W."/>
            <person name="He G."/>
            <person name="Johnson J."/>
            <person name="Barry K.W."/>
            <person name="Grigoriev I.V."/>
            <person name="Nagy L."/>
            <person name="Hibbett D."/>
            <person name="Henrissat B."/>
            <person name="Matheny P.B."/>
            <person name="Labbe J."/>
            <person name="Martin F."/>
        </authorList>
    </citation>
    <scope>NUCLEOTIDE SEQUENCE</scope>
    <source>
        <strain evidence="1">FP105234-sp</strain>
    </source>
</reference>
<name>A0ACB8S6F1_9AGAM</name>
<proteinExistence type="predicted"/>
<keyword evidence="2" id="KW-1185">Reference proteome</keyword>
<comment type="caution">
    <text evidence="1">The sequence shown here is derived from an EMBL/GenBank/DDBJ whole genome shotgun (WGS) entry which is preliminary data.</text>
</comment>